<accession>A0A0C3JRC7</accession>
<name>A0A0C3JRC7_PISTI</name>
<evidence type="ECO:0000313" key="1">
    <source>
        <dbReference type="EMBL" id="KIO11728.1"/>
    </source>
</evidence>
<protein>
    <submittedName>
        <fullName evidence="1">Uncharacterized protein</fullName>
    </submittedName>
</protein>
<gene>
    <name evidence="1" type="ORF">M404DRAFT_20344</name>
</gene>
<organism evidence="1 2">
    <name type="scientific">Pisolithus tinctorius Marx 270</name>
    <dbReference type="NCBI Taxonomy" id="870435"/>
    <lineage>
        <taxon>Eukaryota</taxon>
        <taxon>Fungi</taxon>
        <taxon>Dikarya</taxon>
        <taxon>Basidiomycota</taxon>
        <taxon>Agaricomycotina</taxon>
        <taxon>Agaricomycetes</taxon>
        <taxon>Agaricomycetidae</taxon>
        <taxon>Boletales</taxon>
        <taxon>Sclerodermatineae</taxon>
        <taxon>Pisolithaceae</taxon>
        <taxon>Pisolithus</taxon>
    </lineage>
</organism>
<dbReference type="InParanoid" id="A0A0C3JRC7"/>
<reference evidence="1 2" key="1">
    <citation type="submission" date="2014-04" db="EMBL/GenBank/DDBJ databases">
        <authorList>
            <consortium name="DOE Joint Genome Institute"/>
            <person name="Kuo A."/>
            <person name="Kohler A."/>
            <person name="Costa M.D."/>
            <person name="Nagy L.G."/>
            <person name="Floudas D."/>
            <person name="Copeland A."/>
            <person name="Barry K.W."/>
            <person name="Cichocki N."/>
            <person name="Veneault-Fourrey C."/>
            <person name="LaButti K."/>
            <person name="Lindquist E.A."/>
            <person name="Lipzen A."/>
            <person name="Lundell T."/>
            <person name="Morin E."/>
            <person name="Murat C."/>
            <person name="Sun H."/>
            <person name="Tunlid A."/>
            <person name="Henrissat B."/>
            <person name="Grigoriev I.V."/>
            <person name="Hibbett D.S."/>
            <person name="Martin F."/>
            <person name="Nordberg H.P."/>
            <person name="Cantor M.N."/>
            <person name="Hua S.X."/>
        </authorList>
    </citation>
    <scope>NUCLEOTIDE SEQUENCE [LARGE SCALE GENOMIC DNA]</scope>
    <source>
        <strain evidence="1 2">Marx 270</strain>
    </source>
</reference>
<keyword evidence="2" id="KW-1185">Reference proteome</keyword>
<proteinExistence type="predicted"/>
<dbReference type="HOGENOM" id="CLU_1960478_0_0_1"/>
<reference evidence="2" key="2">
    <citation type="submission" date="2015-01" db="EMBL/GenBank/DDBJ databases">
        <title>Evolutionary Origins and Diversification of the Mycorrhizal Mutualists.</title>
        <authorList>
            <consortium name="DOE Joint Genome Institute"/>
            <consortium name="Mycorrhizal Genomics Consortium"/>
            <person name="Kohler A."/>
            <person name="Kuo A."/>
            <person name="Nagy L.G."/>
            <person name="Floudas D."/>
            <person name="Copeland A."/>
            <person name="Barry K.W."/>
            <person name="Cichocki N."/>
            <person name="Veneault-Fourrey C."/>
            <person name="LaButti K."/>
            <person name="Lindquist E.A."/>
            <person name="Lipzen A."/>
            <person name="Lundell T."/>
            <person name="Morin E."/>
            <person name="Murat C."/>
            <person name="Riley R."/>
            <person name="Ohm R."/>
            <person name="Sun H."/>
            <person name="Tunlid A."/>
            <person name="Henrissat B."/>
            <person name="Grigoriev I.V."/>
            <person name="Hibbett D.S."/>
            <person name="Martin F."/>
        </authorList>
    </citation>
    <scope>NUCLEOTIDE SEQUENCE [LARGE SCALE GENOMIC DNA]</scope>
    <source>
        <strain evidence="2">Marx 270</strain>
    </source>
</reference>
<dbReference type="AlphaFoldDB" id="A0A0C3JRC7"/>
<dbReference type="Proteomes" id="UP000054217">
    <property type="component" value="Unassembled WGS sequence"/>
</dbReference>
<evidence type="ECO:0000313" key="2">
    <source>
        <dbReference type="Proteomes" id="UP000054217"/>
    </source>
</evidence>
<sequence length="128" mass="14878">MRLEKRSMELEPDADVTQRHTSSMIYWPPSTSELVPHAQEQIPSDDLSLDFHYKAVLVSTQLLHRRFYACLPGVAPPDPASYPLLRMHRGWPCTCCPRFRSVDALHMHAPFYILCLIYGQVRRTELLR</sequence>
<dbReference type="EMBL" id="KN831949">
    <property type="protein sequence ID" value="KIO11728.1"/>
    <property type="molecule type" value="Genomic_DNA"/>
</dbReference>